<name>A0A9P0U0K9_PIEBR</name>
<evidence type="ECO:0000256" key="1">
    <source>
        <dbReference type="SAM" id="Phobius"/>
    </source>
</evidence>
<organism evidence="2 3">
    <name type="scientific">Pieris brassicae</name>
    <name type="common">White butterfly</name>
    <name type="synonym">Large white butterfly</name>
    <dbReference type="NCBI Taxonomy" id="7116"/>
    <lineage>
        <taxon>Eukaryota</taxon>
        <taxon>Metazoa</taxon>
        <taxon>Ecdysozoa</taxon>
        <taxon>Arthropoda</taxon>
        <taxon>Hexapoda</taxon>
        <taxon>Insecta</taxon>
        <taxon>Pterygota</taxon>
        <taxon>Neoptera</taxon>
        <taxon>Endopterygota</taxon>
        <taxon>Lepidoptera</taxon>
        <taxon>Glossata</taxon>
        <taxon>Ditrysia</taxon>
        <taxon>Papilionoidea</taxon>
        <taxon>Pieridae</taxon>
        <taxon>Pierinae</taxon>
        <taxon>Pieris</taxon>
    </lineage>
</organism>
<keyword evidence="1" id="KW-0472">Membrane</keyword>
<dbReference type="AlphaFoldDB" id="A0A9P0U0K9"/>
<feature type="transmembrane region" description="Helical" evidence="1">
    <location>
        <begin position="52"/>
        <end position="70"/>
    </location>
</feature>
<accession>A0A9P0U0K9</accession>
<evidence type="ECO:0000313" key="2">
    <source>
        <dbReference type="EMBL" id="CAH4037094.1"/>
    </source>
</evidence>
<keyword evidence="1" id="KW-0812">Transmembrane</keyword>
<proteinExistence type="predicted"/>
<gene>
    <name evidence="2" type="ORF">PIBRA_LOCUS12827</name>
</gene>
<sequence>MCECHTAIQRGAERGAKAFIPKTYIRLRPQSTLVTVIKLGWMHWRIKKTPEIVTLVLLFQISGVVWPPPFPPLILRQLIDLF</sequence>
<protein>
    <submittedName>
        <fullName evidence="2">Uncharacterized protein</fullName>
    </submittedName>
</protein>
<dbReference type="Proteomes" id="UP001152562">
    <property type="component" value="Unassembled WGS sequence"/>
</dbReference>
<comment type="caution">
    <text evidence="2">The sequence shown here is derived from an EMBL/GenBank/DDBJ whole genome shotgun (WGS) entry which is preliminary data.</text>
</comment>
<dbReference type="EMBL" id="CALOZG010000085">
    <property type="protein sequence ID" value="CAH4037094.1"/>
    <property type="molecule type" value="Genomic_DNA"/>
</dbReference>
<keyword evidence="3" id="KW-1185">Reference proteome</keyword>
<evidence type="ECO:0000313" key="3">
    <source>
        <dbReference type="Proteomes" id="UP001152562"/>
    </source>
</evidence>
<keyword evidence="1" id="KW-1133">Transmembrane helix</keyword>
<reference evidence="2" key="1">
    <citation type="submission" date="2022-05" db="EMBL/GenBank/DDBJ databases">
        <authorList>
            <person name="Okamura Y."/>
        </authorList>
    </citation>
    <scope>NUCLEOTIDE SEQUENCE</scope>
</reference>